<sequence length="34" mass="4302">MRKFGKLKIPFFRKRFSLCRERNVQLTYRICNHD</sequence>
<gene>
    <name evidence="1" type="ORF">SMRZ_LOCUS1191</name>
</gene>
<proteinExistence type="predicted"/>
<reference evidence="1 2" key="1">
    <citation type="submission" date="2018-11" db="EMBL/GenBank/DDBJ databases">
        <authorList>
            <consortium name="Pathogen Informatics"/>
        </authorList>
    </citation>
    <scope>NUCLEOTIDE SEQUENCE [LARGE SCALE GENOMIC DNA]</scope>
    <source>
        <strain evidence="1 2">Zambia</strain>
    </source>
</reference>
<accession>A0A183LBL6</accession>
<protein>
    <submittedName>
        <fullName evidence="1">Uncharacterized protein</fullName>
    </submittedName>
</protein>
<name>A0A183LBL6_9TREM</name>
<keyword evidence="2" id="KW-1185">Reference proteome</keyword>
<dbReference type="AlphaFoldDB" id="A0A183LBL6"/>
<evidence type="ECO:0000313" key="2">
    <source>
        <dbReference type="Proteomes" id="UP000277204"/>
    </source>
</evidence>
<dbReference type="Proteomes" id="UP000277204">
    <property type="component" value="Unassembled WGS sequence"/>
</dbReference>
<dbReference type="EMBL" id="UZAI01000252">
    <property type="protein sequence ID" value="VDO50491.1"/>
    <property type="molecule type" value="Genomic_DNA"/>
</dbReference>
<organism evidence="1 2">
    <name type="scientific">Schistosoma margrebowiei</name>
    <dbReference type="NCBI Taxonomy" id="48269"/>
    <lineage>
        <taxon>Eukaryota</taxon>
        <taxon>Metazoa</taxon>
        <taxon>Spiralia</taxon>
        <taxon>Lophotrochozoa</taxon>
        <taxon>Platyhelminthes</taxon>
        <taxon>Trematoda</taxon>
        <taxon>Digenea</taxon>
        <taxon>Strigeidida</taxon>
        <taxon>Schistosomatoidea</taxon>
        <taxon>Schistosomatidae</taxon>
        <taxon>Schistosoma</taxon>
    </lineage>
</organism>
<evidence type="ECO:0000313" key="1">
    <source>
        <dbReference type="EMBL" id="VDO50491.1"/>
    </source>
</evidence>